<comment type="caution">
    <text evidence="1">The sequence shown here is derived from an EMBL/GenBank/DDBJ whole genome shotgun (WGS) entry which is preliminary data.</text>
</comment>
<dbReference type="EMBL" id="JAAMPI010000571">
    <property type="protein sequence ID" value="KAF4630245.1"/>
    <property type="molecule type" value="Genomic_DNA"/>
</dbReference>
<proteinExistence type="predicted"/>
<reference evidence="1 2" key="1">
    <citation type="submission" date="2020-03" db="EMBL/GenBank/DDBJ databases">
        <title>Draft Genome Sequence of Cudoniella acicularis.</title>
        <authorList>
            <person name="Buettner E."/>
            <person name="Kellner H."/>
        </authorList>
    </citation>
    <scope>NUCLEOTIDE SEQUENCE [LARGE SCALE GENOMIC DNA]</scope>
    <source>
        <strain evidence="1 2">DSM 108380</strain>
    </source>
</reference>
<sequence>MKYRKTRDSPLHHSPGDQDDAAAILYRKPNESGLPQTRHLEDEIVKESVNAELADVGFSADLQVLVGENIKMWMVTNKKWKGKAVEDDEALPMLKPTKFQSILQFLGSNEQEFVADFVMRNETKEQKRAVEVSVKGMPKKVKGKKIPNAVRKVVISTKDSYKDFDDDKTREIAGSLCFIMERYPGGLQGPGIGTIRELVRVALKLLLDANKEVGKYYVAVRYYEPTWEIKHGNHVYRIQLFGVDPNTLKTYKKIFELGV</sequence>
<organism evidence="1 2">
    <name type="scientific">Cudoniella acicularis</name>
    <dbReference type="NCBI Taxonomy" id="354080"/>
    <lineage>
        <taxon>Eukaryota</taxon>
        <taxon>Fungi</taxon>
        <taxon>Dikarya</taxon>
        <taxon>Ascomycota</taxon>
        <taxon>Pezizomycotina</taxon>
        <taxon>Leotiomycetes</taxon>
        <taxon>Helotiales</taxon>
        <taxon>Tricladiaceae</taxon>
        <taxon>Cudoniella</taxon>
    </lineage>
</organism>
<dbReference type="AlphaFoldDB" id="A0A8H4RHM8"/>
<name>A0A8H4RHM8_9HELO</name>
<gene>
    <name evidence="1" type="ORF">G7Y89_g7896</name>
</gene>
<evidence type="ECO:0000313" key="1">
    <source>
        <dbReference type="EMBL" id="KAF4630245.1"/>
    </source>
</evidence>
<accession>A0A8H4RHM8</accession>
<protein>
    <submittedName>
        <fullName evidence="1">Uncharacterized protein</fullName>
    </submittedName>
</protein>
<keyword evidence="2" id="KW-1185">Reference proteome</keyword>
<evidence type="ECO:0000313" key="2">
    <source>
        <dbReference type="Proteomes" id="UP000566819"/>
    </source>
</evidence>
<dbReference type="Proteomes" id="UP000566819">
    <property type="component" value="Unassembled WGS sequence"/>
</dbReference>